<gene>
    <name evidence="3" type="ORF">BN1204_049520</name>
    <name evidence="2" type="ORF">NCLIV_049520</name>
</gene>
<dbReference type="Proteomes" id="UP000007494">
    <property type="component" value="Chromosome X"/>
</dbReference>
<dbReference type="OrthoDB" id="331845at2759"/>
<feature type="signal peptide" evidence="1">
    <location>
        <begin position="1"/>
        <end position="21"/>
    </location>
</feature>
<keyword evidence="1" id="KW-0732">Signal</keyword>
<proteinExistence type="predicted"/>
<evidence type="ECO:0000313" key="2">
    <source>
        <dbReference type="EMBL" id="CBZ54523.1"/>
    </source>
</evidence>
<dbReference type="VEuPathDB" id="ToxoDB:NCLIV_049520"/>
<reference evidence="2" key="1">
    <citation type="submission" date="2011-02" db="EMBL/GenBank/DDBJ databases">
        <authorList>
            <person name="Aslett M."/>
        </authorList>
    </citation>
    <scope>NUCLEOTIDE SEQUENCE</scope>
    <source>
        <strain evidence="2">Liverpool</strain>
    </source>
</reference>
<keyword evidence="4" id="KW-1185">Reference proteome</keyword>
<evidence type="ECO:0000313" key="4">
    <source>
        <dbReference type="Proteomes" id="UP000007494"/>
    </source>
</evidence>
<organism evidence="2 4">
    <name type="scientific">Neospora caninum (strain Liverpool)</name>
    <dbReference type="NCBI Taxonomy" id="572307"/>
    <lineage>
        <taxon>Eukaryota</taxon>
        <taxon>Sar</taxon>
        <taxon>Alveolata</taxon>
        <taxon>Apicomplexa</taxon>
        <taxon>Conoidasida</taxon>
        <taxon>Coccidia</taxon>
        <taxon>Eucoccidiorida</taxon>
        <taxon>Eimeriorina</taxon>
        <taxon>Sarcocystidae</taxon>
        <taxon>Neospora</taxon>
    </lineage>
</organism>
<protein>
    <submittedName>
        <fullName evidence="2">Uncharacterized protein</fullName>
    </submittedName>
</protein>
<dbReference type="AlphaFoldDB" id="F0VKC2"/>
<dbReference type="InParanoid" id="F0VKC2"/>
<dbReference type="eggNOG" id="ENOG502QZFU">
    <property type="taxonomic scope" value="Eukaryota"/>
</dbReference>
<dbReference type="GeneID" id="13442454"/>
<dbReference type="EMBL" id="FR823391">
    <property type="protein sequence ID" value="CBZ54523.1"/>
    <property type="molecule type" value="Genomic_DNA"/>
</dbReference>
<dbReference type="RefSeq" id="XP_003884553.1">
    <property type="nucleotide sequence ID" value="XM_003884504.1"/>
</dbReference>
<dbReference type="EMBL" id="LN714485">
    <property type="protein sequence ID" value="CEL69236.1"/>
    <property type="molecule type" value="Genomic_DNA"/>
</dbReference>
<reference evidence="4" key="3">
    <citation type="journal article" date="2012" name="PLoS Pathog.">
        <title>Comparative genomics of the apicomplexan parasites Toxoplasma gondii and Neospora caninum: Coccidia differing in host range and transmission strategy.</title>
        <authorList>
            <person name="Reid A.J."/>
            <person name="Vermont S.J."/>
            <person name="Cotton J.A."/>
            <person name="Harris D."/>
            <person name="Hill-Cawthorne G.A."/>
            <person name="Konen-Waisman S."/>
            <person name="Latham S.M."/>
            <person name="Mourier T."/>
            <person name="Norton R."/>
            <person name="Quail M.A."/>
            <person name="Sanders M."/>
            <person name="Shanmugam D."/>
            <person name="Sohal A."/>
            <person name="Wasmuth J.D."/>
            <person name="Brunk B."/>
            <person name="Grigg M.E."/>
            <person name="Howard J.C."/>
            <person name="Parkinson J."/>
            <person name="Roos D.S."/>
            <person name="Trees A.J."/>
            <person name="Berriman M."/>
            <person name="Pain A."/>
            <person name="Wastling J.M."/>
        </authorList>
    </citation>
    <scope>NUCLEOTIDE SEQUENCE [LARGE SCALE GENOMIC DNA]</scope>
    <source>
        <strain evidence="4">Liverpool</strain>
    </source>
</reference>
<evidence type="ECO:0000256" key="1">
    <source>
        <dbReference type="SAM" id="SignalP"/>
    </source>
</evidence>
<reference evidence="3" key="4">
    <citation type="journal article" date="2015" name="PLoS ONE">
        <title>Comprehensive Evaluation of Toxoplasma gondii VEG and Neospora caninum LIV Genomes with Tachyzoite Stage Transcriptome and Proteome Defines Novel Transcript Features.</title>
        <authorList>
            <person name="Ramaprasad A."/>
            <person name="Mourier T."/>
            <person name="Naeem R."/>
            <person name="Malas T.B."/>
            <person name="Moussa E."/>
            <person name="Panigrahi A."/>
            <person name="Vermont S.J."/>
            <person name="Otto T.D."/>
            <person name="Wastling J."/>
            <person name="Pain A."/>
        </authorList>
    </citation>
    <scope>NUCLEOTIDE SEQUENCE</scope>
    <source>
        <strain evidence="3">Liverpool</strain>
    </source>
</reference>
<dbReference type="OMA" id="QEVWNSA"/>
<evidence type="ECO:0000313" key="3">
    <source>
        <dbReference type="EMBL" id="CEL69236.1"/>
    </source>
</evidence>
<name>F0VKC2_NEOCL</name>
<reference evidence="2" key="2">
    <citation type="submission" date="2011-03" db="EMBL/GenBank/DDBJ databases">
        <title>Comparative genomics and transcriptomics of Neospora caninum and Toxoplasma gondii.</title>
        <authorList>
            <person name="Reid A.J."/>
            <person name="Sohal A."/>
            <person name="Harris D."/>
            <person name="Quail M."/>
            <person name="Sanders M."/>
            <person name="Berriman M."/>
            <person name="Wastling J.M."/>
            <person name="Pain A."/>
        </authorList>
    </citation>
    <scope>NUCLEOTIDE SEQUENCE</scope>
    <source>
        <strain evidence="2">Liverpool</strain>
    </source>
</reference>
<dbReference type="PROSITE" id="PS51257">
    <property type="entry name" value="PROKAR_LIPOPROTEIN"/>
    <property type="match status" value="1"/>
</dbReference>
<feature type="chain" id="PRO_5007655341" evidence="1">
    <location>
        <begin position="22"/>
        <end position="356"/>
    </location>
</feature>
<sequence length="356" mass="39060">MKLHIAFGLLAGFACLQQVTALNSKRSIRSISSHDHLDDVTSETDVAPAMTEVEQGKNVVVKKVKKAMKKILQQLGILDGKCEEKKKKNGIPSAADGDAPMEKFGYPHFDPHSGVSVLKAQAPLSFIGGFRQPVKVGALDWLVQGTMDDILKLLVCFGDYSALAETLGEDGRWHSDGSAGPLYIQMQNTAKYQGDVASILAAYSLDRIKGQIDAWGVIDNTIGQWWEPGVAVAKKAVSVYETFQQIQERVPDLTKEKFVDGWNRIANANGTDKLKEIAKLLRLNPESRELYDTWQNLDRVDRKSKLTVRLTAYPSRSPTMATFAFTGNSASLEEVAAALASATKDTTLDNLLKNFA</sequence>
<accession>F0VKC2</accession>